<keyword evidence="3" id="KW-1185">Reference proteome</keyword>
<feature type="transmembrane region" description="Helical" evidence="1">
    <location>
        <begin position="35"/>
        <end position="54"/>
    </location>
</feature>
<proteinExistence type="predicted"/>
<name>A0A016TBA6_9BILA</name>
<keyword evidence="1" id="KW-1133">Transmembrane helix</keyword>
<protein>
    <submittedName>
        <fullName evidence="2">Uncharacterized protein</fullName>
    </submittedName>
</protein>
<organism evidence="2 3">
    <name type="scientific">Ancylostoma ceylanicum</name>
    <dbReference type="NCBI Taxonomy" id="53326"/>
    <lineage>
        <taxon>Eukaryota</taxon>
        <taxon>Metazoa</taxon>
        <taxon>Ecdysozoa</taxon>
        <taxon>Nematoda</taxon>
        <taxon>Chromadorea</taxon>
        <taxon>Rhabditida</taxon>
        <taxon>Rhabditina</taxon>
        <taxon>Rhabditomorpha</taxon>
        <taxon>Strongyloidea</taxon>
        <taxon>Ancylostomatidae</taxon>
        <taxon>Ancylostomatinae</taxon>
        <taxon>Ancylostoma</taxon>
    </lineage>
</organism>
<dbReference type="AlphaFoldDB" id="A0A016TBA6"/>
<keyword evidence="1" id="KW-0812">Transmembrane</keyword>
<dbReference type="Proteomes" id="UP000024635">
    <property type="component" value="Unassembled WGS sequence"/>
</dbReference>
<evidence type="ECO:0000256" key="1">
    <source>
        <dbReference type="SAM" id="Phobius"/>
    </source>
</evidence>
<evidence type="ECO:0000313" key="3">
    <source>
        <dbReference type="Proteomes" id="UP000024635"/>
    </source>
</evidence>
<reference evidence="3" key="1">
    <citation type="journal article" date="2015" name="Nat. Genet.">
        <title>The genome and transcriptome of the zoonotic hookworm Ancylostoma ceylanicum identify infection-specific gene families.</title>
        <authorList>
            <person name="Schwarz E.M."/>
            <person name="Hu Y."/>
            <person name="Antoshechkin I."/>
            <person name="Miller M.M."/>
            <person name="Sternberg P.W."/>
            <person name="Aroian R.V."/>
        </authorList>
    </citation>
    <scope>NUCLEOTIDE SEQUENCE</scope>
    <source>
        <strain evidence="3">HY135</strain>
    </source>
</reference>
<dbReference type="EMBL" id="JARK01001455">
    <property type="protein sequence ID" value="EYB99914.1"/>
    <property type="molecule type" value="Genomic_DNA"/>
</dbReference>
<evidence type="ECO:0000313" key="2">
    <source>
        <dbReference type="EMBL" id="EYB99914.1"/>
    </source>
</evidence>
<gene>
    <name evidence="2" type="primary">Acey_s0119.g839</name>
    <name evidence="2" type="ORF">Y032_0119g839</name>
</gene>
<comment type="caution">
    <text evidence="2">The sequence shown here is derived from an EMBL/GenBank/DDBJ whole genome shotgun (WGS) entry which is preliminary data.</text>
</comment>
<accession>A0A016TBA6</accession>
<keyword evidence="1" id="KW-0472">Membrane</keyword>
<sequence length="74" mass="8558">MTDAKGKKELKVFILKTKTQQTFNVGSKERRNRNLYEAIAISPPFYTLLSYWYASMNGEKKMVLIAINLTHYGP</sequence>